<keyword evidence="3" id="KW-1185">Reference proteome</keyword>
<dbReference type="PROSITE" id="PS51257">
    <property type="entry name" value="PROKAR_LIPOPROTEIN"/>
    <property type="match status" value="1"/>
</dbReference>
<dbReference type="OrthoDB" id="6708210at2"/>
<evidence type="ECO:0008006" key="4">
    <source>
        <dbReference type="Google" id="ProtNLM"/>
    </source>
</evidence>
<proteinExistence type="predicted"/>
<evidence type="ECO:0000313" key="2">
    <source>
        <dbReference type="EMBL" id="ESK50920.1"/>
    </source>
</evidence>
<evidence type="ECO:0000313" key="3">
    <source>
        <dbReference type="Proteomes" id="UP000018418"/>
    </source>
</evidence>
<gene>
    <name evidence="2" type="ORF">P255_01419</name>
</gene>
<evidence type="ECO:0000256" key="1">
    <source>
        <dbReference type="SAM" id="SignalP"/>
    </source>
</evidence>
<organism evidence="2 3">
    <name type="scientific">Acinetobacter brisouii CIP 110357</name>
    <dbReference type="NCBI Taxonomy" id="1341683"/>
    <lineage>
        <taxon>Bacteria</taxon>
        <taxon>Pseudomonadati</taxon>
        <taxon>Pseudomonadota</taxon>
        <taxon>Gammaproteobacteria</taxon>
        <taxon>Moraxellales</taxon>
        <taxon>Moraxellaceae</taxon>
        <taxon>Acinetobacter</taxon>
    </lineage>
</organism>
<accession>V2UQK0</accession>
<name>V2UQK0_9GAMM</name>
<feature type="signal peptide" evidence="1">
    <location>
        <begin position="1"/>
        <end position="18"/>
    </location>
</feature>
<keyword evidence="1" id="KW-0732">Signal</keyword>
<dbReference type="RefSeq" id="WP_004904823.1">
    <property type="nucleotide sequence ID" value="NZ_BBTI01000025.1"/>
</dbReference>
<dbReference type="NCBIfam" id="NF040519">
    <property type="entry name" value="Sbal_3080_fam"/>
    <property type="match status" value="1"/>
</dbReference>
<reference evidence="2 3" key="1">
    <citation type="submission" date="2013-10" db="EMBL/GenBank/DDBJ databases">
        <title>The Genome Sequence of Acinetobacter brisouii CIP 110357.</title>
        <authorList>
            <consortium name="The Broad Institute Genomics Platform"/>
            <consortium name="The Broad Institute Genome Sequencing Center for Infectious Disease"/>
            <person name="Cerqueira G."/>
            <person name="Feldgarden M."/>
            <person name="Courvalin P."/>
            <person name="Grillot-Courvalin C."/>
            <person name="Clermont D."/>
            <person name="Rocha E."/>
            <person name="Yoon E.-J."/>
            <person name="Nemec A."/>
            <person name="Young S.K."/>
            <person name="Zeng Q."/>
            <person name="Gargeya S."/>
            <person name="Fitzgerald M."/>
            <person name="Abouelleil A."/>
            <person name="Alvarado L."/>
            <person name="Berlin A.M."/>
            <person name="Chapman S.B."/>
            <person name="Gainer-Dewar J."/>
            <person name="Goldberg J."/>
            <person name="Gnerre S."/>
            <person name="Griggs A."/>
            <person name="Gujja S."/>
            <person name="Hansen M."/>
            <person name="Howarth C."/>
            <person name="Imamovic A."/>
            <person name="Ireland A."/>
            <person name="Larimer J."/>
            <person name="McCowan C."/>
            <person name="Murphy C."/>
            <person name="Pearson M."/>
            <person name="Poon T.W."/>
            <person name="Priest M."/>
            <person name="Roberts A."/>
            <person name="Saif S."/>
            <person name="Shea T."/>
            <person name="Sykes S."/>
            <person name="Wortman J."/>
            <person name="Nusbaum C."/>
            <person name="Birren B."/>
        </authorList>
    </citation>
    <scope>NUCLEOTIDE SEQUENCE [LARGE SCALE GENOMIC DNA]</scope>
    <source>
        <strain evidence="2 3">CIP 110357</strain>
    </source>
</reference>
<comment type="caution">
    <text evidence="2">The sequence shown here is derived from an EMBL/GenBank/DDBJ whole genome shotgun (WGS) entry which is preliminary data.</text>
</comment>
<dbReference type="Proteomes" id="UP000018418">
    <property type="component" value="Unassembled WGS sequence"/>
</dbReference>
<protein>
    <recommendedName>
        <fullName evidence="4">Lipoprotein</fullName>
    </recommendedName>
</protein>
<dbReference type="PATRIC" id="fig|1341683.3.peg.1407"/>
<sequence length="141" mass="15962">MKKLIILTALVLSGCATTQVNPLNLNANEKIQKICIEHNPRVVVNGFEDIVINRLEDNGISTETYTKGNKPPYCEYSIKYVAYQKWDFSMVLTQAELRLYKRDSKIADAEYKLHAGGLLNPTKYKSNESKINPLVDQLVGK</sequence>
<dbReference type="HOGENOM" id="CLU_116660_2_0_6"/>
<feature type="chain" id="PRO_5004710297" description="Lipoprotein" evidence="1">
    <location>
        <begin position="19"/>
        <end position="141"/>
    </location>
</feature>
<dbReference type="AlphaFoldDB" id="V2UQK0"/>
<dbReference type="EMBL" id="AYEU01000006">
    <property type="protein sequence ID" value="ESK50920.1"/>
    <property type="molecule type" value="Genomic_DNA"/>
</dbReference>